<keyword evidence="6" id="KW-1185">Reference proteome</keyword>
<evidence type="ECO:0000256" key="3">
    <source>
        <dbReference type="ARBA" id="ARBA00043970"/>
    </source>
</evidence>
<evidence type="ECO:0000313" key="6">
    <source>
        <dbReference type="Proteomes" id="UP001437256"/>
    </source>
</evidence>
<dbReference type="Pfam" id="PF10937">
    <property type="entry name" value="Kgd4-YMR31"/>
    <property type="match status" value="1"/>
</dbReference>
<comment type="caution">
    <text evidence="5">The sequence shown here is derived from an EMBL/GenBank/DDBJ whole genome shotgun (WGS) entry which is preliminary data.</text>
</comment>
<feature type="region of interest" description="Disordered" evidence="4">
    <location>
        <begin position="22"/>
        <end position="69"/>
    </location>
</feature>
<evidence type="ECO:0000313" key="5">
    <source>
        <dbReference type="EMBL" id="KAL0063761.1"/>
    </source>
</evidence>
<reference evidence="5 6" key="1">
    <citation type="submission" date="2024-05" db="EMBL/GenBank/DDBJ databases">
        <title>A draft genome resource for the thread blight pathogen Marasmius tenuissimus strain MS-2.</title>
        <authorList>
            <person name="Yulfo-Soto G.E."/>
            <person name="Baruah I.K."/>
            <person name="Amoako-Attah I."/>
            <person name="Bukari Y."/>
            <person name="Meinhardt L.W."/>
            <person name="Bailey B.A."/>
            <person name="Cohen S.P."/>
        </authorList>
    </citation>
    <scope>NUCLEOTIDE SEQUENCE [LARGE SCALE GENOMIC DNA]</scope>
    <source>
        <strain evidence="5 6">MS-2</strain>
    </source>
</reference>
<comment type="subcellular location">
    <subcellularLocation>
        <location evidence="1">Mitochondrion</location>
    </subcellularLocation>
</comment>
<protein>
    <submittedName>
        <fullName evidence="5">Uncharacterized protein</fullName>
    </submittedName>
</protein>
<name>A0ABR2ZQ99_9AGAR</name>
<keyword evidence="2" id="KW-0496">Mitochondrion</keyword>
<dbReference type="InterPro" id="IPR020373">
    <property type="entry name" value="Kgd4/YMR-31"/>
</dbReference>
<evidence type="ECO:0000256" key="2">
    <source>
        <dbReference type="ARBA" id="ARBA00023128"/>
    </source>
</evidence>
<comment type="similarity">
    <text evidence="3">Belongs to the alpha-ketoglutarate dehydrogenase component 4 family.</text>
</comment>
<gene>
    <name evidence="5" type="ORF">AAF712_009318</name>
</gene>
<accession>A0ABR2ZQ99</accession>
<organism evidence="5 6">
    <name type="scientific">Marasmius tenuissimus</name>
    <dbReference type="NCBI Taxonomy" id="585030"/>
    <lineage>
        <taxon>Eukaryota</taxon>
        <taxon>Fungi</taxon>
        <taxon>Dikarya</taxon>
        <taxon>Basidiomycota</taxon>
        <taxon>Agaricomycotina</taxon>
        <taxon>Agaricomycetes</taxon>
        <taxon>Agaricomycetidae</taxon>
        <taxon>Agaricales</taxon>
        <taxon>Marasmiineae</taxon>
        <taxon>Marasmiaceae</taxon>
        <taxon>Marasmius</taxon>
    </lineage>
</organism>
<evidence type="ECO:0000256" key="4">
    <source>
        <dbReference type="SAM" id="MobiDB-lite"/>
    </source>
</evidence>
<sequence>MHPSLRVLSGRAHTPLIRFLGKRSWPSGSETPQVHPAAPAELRNKNFSDFATSPSTSKPQASSSSSGNAFKEFWEAPERLWRPRIRQLEEWEIDLVQSGGASLH</sequence>
<proteinExistence type="inferred from homology"/>
<dbReference type="EMBL" id="JBBXMP010000074">
    <property type="protein sequence ID" value="KAL0063761.1"/>
    <property type="molecule type" value="Genomic_DNA"/>
</dbReference>
<evidence type="ECO:0000256" key="1">
    <source>
        <dbReference type="ARBA" id="ARBA00004173"/>
    </source>
</evidence>
<feature type="compositionally biased region" description="Low complexity" evidence="4">
    <location>
        <begin position="51"/>
        <end position="66"/>
    </location>
</feature>
<dbReference type="Proteomes" id="UP001437256">
    <property type="component" value="Unassembled WGS sequence"/>
</dbReference>